<dbReference type="InParanoid" id="A0A6P8YUM1"/>
<feature type="domain" description="VWFA" evidence="18">
    <location>
        <begin position="270"/>
        <end position="455"/>
    </location>
</feature>
<keyword evidence="2" id="KW-0813">Transport</keyword>
<dbReference type="Pfam" id="PF08399">
    <property type="entry name" value="VWA_N"/>
    <property type="match status" value="1"/>
</dbReference>
<comment type="subcellular location">
    <subcellularLocation>
        <location evidence="1">Membrane</location>
        <topology evidence="1">Single-pass type I membrane protein</topology>
    </subcellularLocation>
</comment>
<reference evidence="20" key="1">
    <citation type="submission" date="2025-08" db="UniProtKB">
        <authorList>
            <consortium name="RefSeq"/>
        </authorList>
    </citation>
    <scope>IDENTIFICATION</scope>
    <source>
        <tissue evidence="20">Total insect</tissue>
    </source>
</reference>
<dbReference type="InterPro" id="IPR051173">
    <property type="entry name" value="Ca_channel_alpha-2/delta"/>
</dbReference>
<feature type="signal peptide" evidence="17">
    <location>
        <begin position="1"/>
        <end position="22"/>
    </location>
</feature>
<evidence type="ECO:0000256" key="4">
    <source>
        <dbReference type="ARBA" id="ARBA00022673"/>
    </source>
</evidence>
<evidence type="ECO:0000256" key="13">
    <source>
        <dbReference type="ARBA" id="ARBA00023157"/>
    </source>
</evidence>
<dbReference type="InterPro" id="IPR002035">
    <property type="entry name" value="VWF_A"/>
</dbReference>
<dbReference type="CTD" id="36526"/>
<evidence type="ECO:0000256" key="10">
    <source>
        <dbReference type="ARBA" id="ARBA00022989"/>
    </source>
</evidence>
<dbReference type="FunCoup" id="A0A6P8YUM1">
    <property type="interactions" value="111"/>
</dbReference>
<dbReference type="SMART" id="SM00327">
    <property type="entry name" value="VWA"/>
    <property type="match status" value="1"/>
</dbReference>
<feature type="chain" id="PRO_5027717538" evidence="17">
    <location>
        <begin position="23"/>
        <end position="1299"/>
    </location>
</feature>
<evidence type="ECO:0000256" key="8">
    <source>
        <dbReference type="ARBA" id="ARBA00022837"/>
    </source>
</evidence>
<dbReference type="RefSeq" id="XP_034237807.1">
    <property type="nucleotide sequence ID" value="XM_034381916.1"/>
</dbReference>
<keyword evidence="4" id="KW-0107">Calcium channel</keyword>
<dbReference type="Proteomes" id="UP000515158">
    <property type="component" value="Unplaced"/>
</dbReference>
<dbReference type="InterPro" id="IPR036465">
    <property type="entry name" value="vWFA_dom_sf"/>
</dbReference>
<evidence type="ECO:0000256" key="17">
    <source>
        <dbReference type="SAM" id="SignalP"/>
    </source>
</evidence>
<keyword evidence="5 16" id="KW-0812">Transmembrane</keyword>
<keyword evidence="6" id="KW-0479">Metal-binding</keyword>
<keyword evidence="19" id="KW-1185">Reference proteome</keyword>
<dbReference type="FunFam" id="3.30.450.20:FF:000057">
    <property type="entry name" value="Voltage-dependent calcium channel subunit alpha-2/delta-4"/>
    <property type="match status" value="1"/>
</dbReference>
<feature type="transmembrane region" description="Helical" evidence="16">
    <location>
        <begin position="1276"/>
        <end position="1296"/>
    </location>
</feature>
<evidence type="ECO:0000313" key="19">
    <source>
        <dbReference type="Proteomes" id="UP000515158"/>
    </source>
</evidence>
<evidence type="ECO:0000256" key="1">
    <source>
        <dbReference type="ARBA" id="ARBA00004479"/>
    </source>
</evidence>
<dbReference type="InterPro" id="IPR013680">
    <property type="entry name" value="VDCC_a2/dsu"/>
</dbReference>
<accession>A0A6P8YUM1</accession>
<dbReference type="Gene3D" id="3.40.50.410">
    <property type="entry name" value="von Willebrand factor, type A domain"/>
    <property type="match status" value="1"/>
</dbReference>
<protein>
    <submittedName>
        <fullName evidence="20">Voltage-dependent calcium channel subunit alpha-2/delta-3 isoform X1</fullName>
    </submittedName>
</protein>
<dbReference type="CDD" id="cd01463">
    <property type="entry name" value="vWA_VGCC_like"/>
    <property type="match status" value="1"/>
</dbReference>
<evidence type="ECO:0000256" key="9">
    <source>
        <dbReference type="ARBA" id="ARBA00022882"/>
    </source>
</evidence>
<evidence type="ECO:0000256" key="3">
    <source>
        <dbReference type="ARBA" id="ARBA00022568"/>
    </source>
</evidence>
<keyword evidence="11" id="KW-0406">Ion transport</keyword>
<organism evidence="20">
    <name type="scientific">Thrips palmi</name>
    <name type="common">Melon thrips</name>
    <dbReference type="NCBI Taxonomy" id="161013"/>
    <lineage>
        <taxon>Eukaryota</taxon>
        <taxon>Metazoa</taxon>
        <taxon>Ecdysozoa</taxon>
        <taxon>Arthropoda</taxon>
        <taxon>Hexapoda</taxon>
        <taxon>Insecta</taxon>
        <taxon>Pterygota</taxon>
        <taxon>Neoptera</taxon>
        <taxon>Paraneoptera</taxon>
        <taxon>Thysanoptera</taxon>
        <taxon>Terebrantia</taxon>
        <taxon>Thripoidea</taxon>
        <taxon>Thripidae</taxon>
        <taxon>Thrips</taxon>
    </lineage>
</organism>
<keyword evidence="15" id="KW-0407">Ion channel</keyword>
<proteinExistence type="predicted"/>
<sequence>MVTWPAAFTLLILALLPSLVLLIKYDAETADRQESIRNVVVQTWAEKLGLELWNFGEHVTRRKEVQESYKAATVEPREGGKLLDEIAQDIENMMLLKISAVKRIMDAAQEMAMSAPDEVVNDFPYFNAKQLVNPGSVGETENGNGNGFVYGNGFYGEPPSLSERPQEMLLTPNKHFSNIPVNTSLSAVHVPTNVYDGAPEVMRAIKWSQDLDRIFIHNYRGDPFLSWQYFGSSSGFMRQFPAMQWKQDPVDLYDCRTRSWYIEAAASPKDVLILVDNSGSMTGMRREIARHVVNNILDTLGNNDFVNILTFADDVMEVVPCFKETLVQANLANIRELKMGMEDMETNSIANFSLALTRAFDILQMYRGARLGACCNQAIMLITDGVPYNFKEIFEEYNWRSMQPEGFMPVRVFTYLIGREVADVREVKWMACANRGYYVHLSTLAEVREQVLHYVPVMARPLVLGRVEHPIIWTPVYADVTDPKMTDWLWEVRESSEQKKIFQNYRKDKQGFLMKVDRDPRHFRKKNRNDPNSKYNDYQLMTSVSMPVYDLRENANITERVLINEAYWVTETRETRVANLLGVAGTDVPIQEIQRLMNAHKLGVNAYAFLVTNNGYILVHPDLRPTFGDILKPSYNAVDFAEVELVDDARRPRELDPVLTQLRDDLVNQNNGSKYIDVKYHYDDMRRIGLVRRHYYYRPLLNFSLAIAVPEPYGKHRVRAELEIHRVHIEGKHNVMDYFKGKNWKVHPDWDYCKYLYEAEHSFETPEAELMHFLNKTGRSGWKWLTKRNFPSPEHAGNTSGTPFNKDHYFCDRSLFQSLVMDAKVTEWFNNNLAAPSDKGALALLLLLLPRKEYQARYGFCIAFMATHSGLTRWIDFHANEANVHDDQHFSEIHNRAIDELWYQRAVEQFEESNSSFVYSVPHQESEGGVLGGPICRGYKNGTLVTASHAVFHYDSHKGTRAPAAVVGFQVQHSALHTLFTNITSTASPQLCGGKKCKTCESNEVDCFVLDNHGFVVVSEELAHTGRFFGEIRGAIMEMLVRENMYRRITVYDYQAVCFRPDGQISAGPRRAVTPWMHLKMLAHWLFTALIWLGTHTMAQAGALMQVSRDQEADYTDADIAYDNAPDPTVPNGLEDKVTKVPMERLFQKLLINRTRPQPCDQQVDLFLLANTSDKGGGGGPRGIHMPMAGCERPFVAHSIPHSNLLLLVVDALCPQVEHEVTLIPQEVLYNSSLSCFKVGSSWDLNRKKPRSCFNHHPKEREIELCGRGAFQGANLLLSICLALVTLCIGAGHSLLRLL</sequence>
<keyword evidence="8" id="KW-0106">Calcium</keyword>
<dbReference type="PROSITE" id="PS50234">
    <property type="entry name" value="VWFA"/>
    <property type="match status" value="1"/>
</dbReference>
<dbReference type="GO" id="GO:0005245">
    <property type="term" value="F:voltage-gated calcium channel activity"/>
    <property type="evidence" value="ECO:0007669"/>
    <property type="project" value="TreeGrafter"/>
</dbReference>
<evidence type="ECO:0000256" key="16">
    <source>
        <dbReference type="SAM" id="Phobius"/>
    </source>
</evidence>
<dbReference type="Gene3D" id="3.30.450.20">
    <property type="entry name" value="PAS domain"/>
    <property type="match status" value="1"/>
</dbReference>
<dbReference type="SUPFAM" id="SSF53300">
    <property type="entry name" value="vWA-like"/>
    <property type="match status" value="1"/>
</dbReference>
<evidence type="ECO:0000256" key="12">
    <source>
        <dbReference type="ARBA" id="ARBA00023136"/>
    </source>
</evidence>
<dbReference type="GeneID" id="117643184"/>
<dbReference type="GO" id="GO:0046872">
    <property type="term" value="F:metal ion binding"/>
    <property type="evidence" value="ECO:0007669"/>
    <property type="project" value="UniProtKB-KW"/>
</dbReference>
<keyword evidence="3" id="KW-0109">Calcium transport</keyword>
<evidence type="ECO:0000256" key="5">
    <source>
        <dbReference type="ARBA" id="ARBA00022692"/>
    </source>
</evidence>
<keyword evidence="12 16" id="KW-0472">Membrane</keyword>
<evidence type="ECO:0000256" key="14">
    <source>
        <dbReference type="ARBA" id="ARBA00023180"/>
    </source>
</evidence>
<evidence type="ECO:0000259" key="18">
    <source>
        <dbReference type="PROSITE" id="PS50234"/>
    </source>
</evidence>
<dbReference type="Pfam" id="PF08473">
    <property type="entry name" value="VGCC_alpha2"/>
    <property type="match status" value="1"/>
</dbReference>
<evidence type="ECO:0000256" key="6">
    <source>
        <dbReference type="ARBA" id="ARBA00022723"/>
    </source>
</evidence>
<evidence type="ECO:0000256" key="7">
    <source>
        <dbReference type="ARBA" id="ARBA00022729"/>
    </source>
</evidence>
<dbReference type="InterPro" id="IPR013608">
    <property type="entry name" value="VWA_N"/>
</dbReference>
<keyword evidence="14" id="KW-0325">Glycoprotein</keyword>
<dbReference type="FunFam" id="3.40.50.410:FF:000095">
    <property type="entry name" value="Dihydropyridine-sensitive l-type calcium channel"/>
    <property type="match status" value="1"/>
</dbReference>
<keyword evidence="7 17" id="KW-0732">Signal</keyword>
<dbReference type="OrthoDB" id="10054666at2759"/>
<gene>
    <name evidence="20" type="primary">LOC117643184</name>
</gene>
<evidence type="ECO:0000256" key="2">
    <source>
        <dbReference type="ARBA" id="ARBA00022448"/>
    </source>
</evidence>
<keyword evidence="10 16" id="KW-1133">Transmembrane helix</keyword>
<dbReference type="Pfam" id="PF13519">
    <property type="entry name" value="VWA_2"/>
    <property type="match status" value="1"/>
</dbReference>
<dbReference type="KEGG" id="tpal:117643184"/>
<dbReference type="PANTHER" id="PTHR10166:SF63">
    <property type="entry name" value="STRAIGHTJACKET, ISOFORM C"/>
    <property type="match status" value="1"/>
</dbReference>
<evidence type="ECO:0000256" key="15">
    <source>
        <dbReference type="ARBA" id="ARBA00023303"/>
    </source>
</evidence>
<evidence type="ECO:0000256" key="11">
    <source>
        <dbReference type="ARBA" id="ARBA00023065"/>
    </source>
</evidence>
<dbReference type="GO" id="GO:0005891">
    <property type="term" value="C:voltage-gated calcium channel complex"/>
    <property type="evidence" value="ECO:0007669"/>
    <property type="project" value="TreeGrafter"/>
</dbReference>
<evidence type="ECO:0000313" key="20">
    <source>
        <dbReference type="RefSeq" id="XP_034237807.1"/>
    </source>
</evidence>
<keyword evidence="9" id="KW-0851">Voltage-gated channel</keyword>
<name>A0A6P8YUM1_THRPL</name>
<keyword evidence="13" id="KW-1015">Disulfide bond</keyword>
<dbReference type="PANTHER" id="PTHR10166">
    <property type="entry name" value="VOLTAGE-DEPENDENT CALCIUM CHANNEL SUBUNIT ALPHA-2/DELTA-RELATED"/>
    <property type="match status" value="1"/>
</dbReference>